<dbReference type="GO" id="GO:0000166">
    <property type="term" value="F:nucleotide binding"/>
    <property type="evidence" value="ECO:0007669"/>
    <property type="project" value="UniProtKB-KW"/>
</dbReference>
<keyword evidence="7" id="KW-1185">Reference proteome</keyword>
<dbReference type="SUPFAM" id="SSF52058">
    <property type="entry name" value="L domain-like"/>
    <property type="match status" value="1"/>
</dbReference>
<dbReference type="Pfam" id="PF23598">
    <property type="entry name" value="LRR_14"/>
    <property type="match status" value="1"/>
</dbReference>
<dbReference type="Proteomes" id="UP000187203">
    <property type="component" value="Unassembled WGS sequence"/>
</dbReference>
<dbReference type="InterPro" id="IPR032675">
    <property type="entry name" value="LRR_dom_sf"/>
</dbReference>
<reference evidence="7" key="1">
    <citation type="submission" date="2013-09" db="EMBL/GenBank/DDBJ databases">
        <title>Corchorus olitorius genome sequencing.</title>
        <authorList>
            <person name="Alam M."/>
            <person name="Haque M.S."/>
            <person name="Islam M.S."/>
            <person name="Emdad E.M."/>
            <person name="Islam M.M."/>
            <person name="Ahmed B."/>
            <person name="Halim A."/>
            <person name="Hossen Q.M.M."/>
            <person name="Hossain M.Z."/>
            <person name="Ahmed R."/>
            <person name="Khan M.M."/>
            <person name="Islam R."/>
            <person name="Rashid M.M."/>
            <person name="Khan S.A."/>
            <person name="Rahman M.S."/>
            <person name="Alam M."/>
            <person name="Yahiya A.S."/>
            <person name="Khan M.S."/>
            <person name="Azam M.S."/>
            <person name="Haque T."/>
            <person name="Lashkar M.Z.H."/>
            <person name="Akhand A.I."/>
            <person name="Morshed G."/>
            <person name="Roy S."/>
            <person name="Uddin K.S."/>
            <person name="Rabeya T."/>
            <person name="Hossain A.S."/>
            <person name="Chowdhury A."/>
            <person name="Snigdha A.R."/>
            <person name="Mortoza M.S."/>
            <person name="Matin S.A."/>
            <person name="Hoque S.M.E."/>
            <person name="Islam M.K."/>
            <person name="Roy D.K."/>
            <person name="Haider R."/>
            <person name="Moosa M.M."/>
            <person name="Elias S.M."/>
            <person name="Hasan A.M."/>
            <person name="Jahan S."/>
            <person name="Shafiuddin M."/>
            <person name="Mahmood N."/>
            <person name="Shommy N.S."/>
        </authorList>
    </citation>
    <scope>NUCLEOTIDE SEQUENCE [LARGE SCALE GENOMIC DNA]</scope>
    <source>
        <strain evidence="7">cv. O-4</strain>
    </source>
</reference>
<dbReference type="PANTHER" id="PTHR47186:SF30">
    <property type="entry name" value="EF-HAND DOMAIN-CONTAINING PROTEIN"/>
    <property type="match status" value="1"/>
</dbReference>
<dbReference type="EMBL" id="AWUE01011857">
    <property type="protein sequence ID" value="OMP10391.1"/>
    <property type="molecule type" value="Genomic_DNA"/>
</dbReference>
<sequence>MVSAVMQQLTAVVYQEIGRGVTLVVDVRKEAQKLKTTLHTIKAVVVDAERRQVKEEAVNLWLEELKSTSYDMDDLLDEWNTCILKSQIANSKIKDLKKRLQVIAEERNLFSFDLNRGNEELVERPISTSFVDVSEIYGRDQDKGSCLRTLDLSWCLLKEIPKEIGQLMRLRYLKLSNNINLQELPETLCDLYNLQTLDLTRCRSLEALPLGIGKLLNLRHIDNWETFRLRFMPKGLERLTCLRTLKELVVSNGCRDSTTFTLGNLANLIYLGGDLKIRGLGNVTDLTEAKKAKLCNKKDLSGLTLCFDFNGRTCSEDIILEALEPPPQLERIEIRCLKGPLIFPSWLKSSSLSQLRHVILGNFRNWEHLPPLGKLPSLESLEIVKSSAVKKVGVEFLGLVREGQTSSSPSSSPMIVFPNLKSLRFTDMRDWREWSYDVPSTSRGEAESNIMPLLQSLDIQRCPNLRVLPHHLFQTTSLQELSIGWCPFHTTKYHTTGVA</sequence>
<evidence type="ECO:0000256" key="3">
    <source>
        <dbReference type="ARBA" id="ARBA00022821"/>
    </source>
</evidence>
<gene>
    <name evidence="6" type="ORF">COLO4_04547</name>
</gene>
<dbReference type="PANTHER" id="PTHR47186">
    <property type="entry name" value="LEUCINE-RICH REPEAT-CONTAINING PROTEIN 57"/>
    <property type="match status" value="1"/>
</dbReference>
<dbReference type="Pfam" id="PF18052">
    <property type="entry name" value="Rx_N"/>
    <property type="match status" value="1"/>
</dbReference>
<dbReference type="GO" id="GO:0006952">
    <property type="term" value="P:defense response"/>
    <property type="evidence" value="ECO:0007669"/>
    <property type="project" value="UniProtKB-KW"/>
</dbReference>
<name>A0A1R3KTG7_9ROSI</name>
<dbReference type="Gene3D" id="1.20.5.4130">
    <property type="match status" value="1"/>
</dbReference>
<dbReference type="Gene3D" id="3.80.10.10">
    <property type="entry name" value="Ribonuclease Inhibitor"/>
    <property type="match status" value="1"/>
</dbReference>
<dbReference type="OrthoDB" id="5279713at2759"/>
<evidence type="ECO:0000313" key="7">
    <source>
        <dbReference type="Proteomes" id="UP000187203"/>
    </source>
</evidence>
<feature type="domain" description="Disease resistance R13L4/SHOC-2-like LRR" evidence="5">
    <location>
        <begin position="146"/>
        <end position="430"/>
    </location>
</feature>
<evidence type="ECO:0000256" key="2">
    <source>
        <dbReference type="ARBA" id="ARBA00022741"/>
    </source>
</evidence>
<dbReference type="STRING" id="93759.A0A1R3KTG7"/>
<keyword evidence="3" id="KW-0611">Plant defense</keyword>
<keyword evidence="1" id="KW-0677">Repeat</keyword>
<feature type="domain" description="Disease resistance N-terminal" evidence="4">
    <location>
        <begin position="1"/>
        <end position="93"/>
    </location>
</feature>
<evidence type="ECO:0000259" key="4">
    <source>
        <dbReference type="Pfam" id="PF18052"/>
    </source>
</evidence>
<evidence type="ECO:0000256" key="1">
    <source>
        <dbReference type="ARBA" id="ARBA00022737"/>
    </source>
</evidence>
<keyword evidence="2" id="KW-0547">Nucleotide-binding</keyword>
<proteinExistence type="predicted"/>
<protein>
    <submittedName>
        <fullName evidence="6">Disease resistance protein RGA4-like protein</fullName>
    </submittedName>
</protein>
<evidence type="ECO:0000259" key="5">
    <source>
        <dbReference type="Pfam" id="PF23598"/>
    </source>
</evidence>
<dbReference type="AlphaFoldDB" id="A0A1R3KTG7"/>
<dbReference type="InterPro" id="IPR041118">
    <property type="entry name" value="Rx_N"/>
</dbReference>
<comment type="caution">
    <text evidence="6">The sequence shown here is derived from an EMBL/GenBank/DDBJ whole genome shotgun (WGS) entry which is preliminary data.</text>
</comment>
<organism evidence="6 7">
    <name type="scientific">Corchorus olitorius</name>
    <dbReference type="NCBI Taxonomy" id="93759"/>
    <lineage>
        <taxon>Eukaryota</taxon>
        <taxon>Viridiplantae</taxon>
        <taxon>Streptophyta</taxon>
        <taxon>Embryophyta</taxon>
        <taxon>Tracheophyta</taxon>
        <taxon>Spermatophyta</taxon>
        <taxon>Magnoliopsida</taxon>
        <taxon>eudicotyledons</taxon>
        <taxon>Gunneridae</taxon>
        <taxon>Pentapetalae</taxon>
        <taxon>rosids</taxon>
        <taxon>malvids</taxon>
        <taxon>Malvales</taxon>
        <taxon>Malvaceae</taxon>
        <taxon>Grewioideae</taxon>
        <taxon>Apeibeae</taxon>
        <taxon>Corchorus</taxon>
    </lineage>
</organism>
<accession>A0A1R3KTG7</accession>
<evidence type="ECO:0000313" key="6">
    <source>
        <dbReference type="EMBL" id="OMP10391.1"/>
    </source>
</evidence>
<dbReference type="InterPro" id="IPR055414">
    <property type="entry name" value="LRR_R13L4/SHOC2-like"/>
</dbReference>